<evidence type="ECO:0000313" key="2">
    <source>
        <dbReference type="Proteomes" id="UP001431783"/>
    </source>
</evidence>
<accession>A0AAW1TSG8</accession>
<protein>
    <recommendedName>
        <fullName evidence="3">Zinc finger PHD-type domain-containing protein</fullName>
    </recommendedName>
</protein>
<dbReference type="AlphaFoldDB" id="A0AAW1TSG8"/>
<proteinExistence type="predicted"/>
<dbReference type="InterPro" id="IPR013083">
    <property type="entry name" value="Znf_RING/FYVE/PHD"/>
</dbReference>
<comment type="caution">
    <text evidence="1">The sequence shown here is derived from an EMBL/GenBank/DDBJ whole genome shotgun (WGS) entry which is preliminary data.</text>
</comment>
<dbReference type="InterPro" id="IPR011011">
    <property type="entry name" value="Znf_FYVE_PHD"/>
</dbReference>
<dbReference type="Proteomes" id="UP001431783">
    <property type="component" value="Unassembled WGS sequence"/>
</dbReference>
<dbReference type="EMBL" id="JARQZJ010000031">
    <property type="protein sequence ID" value="KAK9873724.1"/>
    <property type="molecule type" value="Genomic_DNA"/>
</dbReference>
<dbReference type="Gene3D" id="3.30.40.10">
    <property type="entry name" value="Zinc/RING finger domain, C3HC4 (zinc finger)"/>
    <property type="match status" value="1"/>
</dbReference>
<name>A0AAW1TSG8_9CUCU</name>
<sequence length="95" mass="11125">MDVRKMAYQLVVRNDIENKFRNEVAGRDCLDHFLKRHKVNSHTTESSDTSCIFSGMSYSSDRRGEEWIQCLSCNLWAHTACAVPEGEYYICYFCR</sequence>
<reference evidence="1 2" key="1">
    <citation type="submission" date="2023-03" db="EMBL/GenBank/DDBJ databases">
        <title>Genome insight into feeding habits of ladybird beetles.</title>
        <authorList>
            <person name="Li H.-S."/>
            <person name="Huang Y.-H."/>
            <person name="Pang H."/>
        </authorList>
    </citation>
    <scope>NUCLEOTIDE SEQUENCE [LARGE SCALE GENOMIC DNA]</scope>
    <source>
        <strain evidence="1">SYSU_2023b</strain>
        <tissue evidence="1">Whole body</tissue>
    </source>
</reference>
<evidence type="ECO:0000313" key="1">
    <source>
        <dbReference type="EMBL" id="KAK9873724.1"/>
    </source>
</evidence>
<evidence type="ECO:0008006" key="3">
    <source>
        <dbReference type="Google" id="ProtNLM"/>
    </source>
</evidence>
<gene>
    <name evidence="1" type="ORF">WA026_002081</name>
</gene>
<keyword evidence="2" id="KW-1185">Reference proteome</keyword>
<dbReference type="SUPFAM" id="SSF57903">
    <property type="entry name" value="FYVE/PHD zinc finger"/>
    <property type="match status" value="1"/>
</dbReference>
<organism evidence="1 2">
    <name type="scientific">Henosepilachna vigintioctopunctata</name>
    <dbReference type="NCBI Taxonomy" id="420089"/>
    <lineage>
        <taxon>Eukaryota</taxon>
        <taxon>Metazoa</taxon>
        <taxon>Ecdysozoa</taxon>
        <taxon>Arthropoda</taxon>
        <taxon>Hexapoda</taxon>
        <taxon>Insecta</taxon>
        <taxon>Pterygota</taxon>
        <taxon>Neoptera</taxon>
        <taxon>Endopterygota</taxon>
        <taxon>Coleoptera</taxon>
        <taxon>Polyphaga</taxon>
        <taxon>Cucujiformia</taxon>
        <taxon>Coccinelloidea</taxon>
        <taxon>Coccinellidae</taxon>
        <taxon>Epilachninae</taxon>
        <taxon>Epilachnini</taxon>
        <taxon>Henosepilachna</taxon>
    </lineage>
</organism>